<evidence type="ECO:0000259" key="2">
    <source>
        <dbReference type="Pfam" id="PF16188"/>
    </source>
</evidence>
<evidence type="ECO:0000313" key="4">
    <source>
        <dbReference type="Proteomes" id="UP000192356"/>
    </source>
</evidence>
<keyword evidence="4" id="KW-1185">Reference proteome</keyword>
<feature type="domain" description="Peptidase M24 C-terminal" evidence="2">
    <location>
        <begin position="53"/>
        <end position="106"/>
    </location>
</feature>
<dbReference type="PANTHER" id="PTHR43763">
    <property type="entry name" value="XAA-PRO AMINOPEPTIDASE 1"/>
    <property type="match status" value="1"/>
</dbReference>
<gene>
    <name evidence="3" type="ORF">HERIO_1052</name>
</gene>
<dbReference type="EMBL" id="LVKB01000044">
    <property type="protein sequence ID" value="ORD97064.1"/>
    <property type="molecule type" value="Genomic_DNA"/>
</dbReference>
<dbReference type="VEuPathDB" id="MicrosporidiaDB:A0H76_2290"/>
<proteinExistence type="predicted"/>
<accession>A0A1X0QBH7</accession>
<organism evidence="3 4">
    <name type="scientific">Hepatospora eriocheir</name>
    <dbReference type="NCBI Taxonomy" id="1081669"/>
    <lineage>
        <taxon>Eukaryota</taxon>
        <taxon>Fungi</taxon>
        <taxon>Fungi incertae sedis</taxon>
        <taxon>Microsporidia</taxon>
        <taxon>Hepatosporidae</taxon>
        <taxon>Hepatospora</taxon>
    </lineage>
</organism>
<name>A0A1X0QBH7_9MICR</name>
<dbReference type="SUPFAM" id="SSF55920">
    <property type="entry name" value="Creatinase/aminopeptidase"/>
    <property type="match status" value="1"/>
</dbReference>
<dbReference type="AlphaFoldDB" id="A0A1X0QBH7"/>
<dbReference type="VEuPathDB" id="MicrosporidiaDB:HERIO_1052"/>
<feature type="domain" description="Peptidase M24" evidence="1">
    <location>
        <begin position="11"/>
        <end position="45"/>
    </location>
</feature>
<sequence>MFPRIYAKGSMLFNNQIFTIEPGYYHVDKNSPENEYGIRIEDMVFYKDGKVTNMTCVPYHLDLIDFKLLSNKEIEYLNLFNKQIKISLKDKIPSSNNYFINNTKEIPLNI</sequence>
<dbReference type="PANTHER" id="PTHR43763:SF6">
    <property type="entry name" value="XAA-PRO AMINOPEPTIDASE 1"/>
    <property type="match status" value="1"/>
</dbReference>
<reference evidence="3 4" key="1">
    <citation type="journal article" date="2017" name="Environ. Microbiol.">
        <title>Decay of the glycolytic pathway and adaptation to intranuclear parasitism within Enterocytozoonidae microsporidia.</title>
        <authorList>
            <person name="Wiredu Boakye D."/>
            <person name="Jaroenlak P."/>
            <person name="Prachumwat A."/>
            <person name="Williams T.A."/>
            <person name="Bateman K.S."/>
            <person name="Itsathitphaisarn O."/>
            <person name="Sritunyalucksana K."/>
            <person name="Paszkiewicz K.H."/>
            <person name="Moore K.A."/>
            <person name="Stentiford G.D."/>
            <person name="Williams B.A."/>
        </authorList>
    </citation>
    <scope>NUCLEOTIDE SEQUENCE [LARGE SCALE GENOMIC DNA]</scope>
    <source>
        <strain evidence="3 4">GB1</strain>
    </source>
</reference>
<dbReference type="Pfam" id="PF16188">
    <property type="entry name" value="Peptidase_M24_C"/>
    <property type="match status" value="1"/>
</dbReference>
<dbReference type="OrthoDB" id="9995434at2759"/>
<evidence type="ECO:0000259" key="1">
    <source>
        <dbReference type="Pfam" id="PF00557"/>
    </source>
</evidence>
<dbReference type="InterPro" id="IPR036005">
    <property type="entry name" value="Creatinase/aminopeptidase-like"/>
</dbReference>
<evidence type="ECO:0000313" key="3">
    <source>
        <dbReference type="EMBL" id="ORD97064.1"/>
    </source>
</evidence>
<dbReference type="InterPro" id="IPR032416">
    <property type="entry name" value="Peptidase_M24_C"/>
</dbReference>
<comment type="caution">
    <text evidence="3">The sequence shown here is derived from an EMBL/GenBank/DDBJ whole genome shotgun (WGS) entry which is preliminary data.</text>
</comment>
<protein>
    <submittedName>
        <fullName evidence="3">Uncharacterized protein</fullName>
    </submittedName>
</protein>
<dbReference type="Gene3D" id="3.90.230.10">
    <property type="entry name" value="Creatinase/methionine aminopeptidase superfamily"/>
    <property type="match status" value="1"/>
</dbReference>
<dbReference type="InterPro" id="IPR000994">
    <property type="entry name" value="Pept_M24"/>
</dbReference>
<dbReference type="InterPro" id="IPR050422">
    <property type="entry name" value="X-Pro_aminopeptidase_P"/>
</dbReference>
<dbReference type="Pfam" id="PF00557">
    <property type="entry name" value="Peptidase_M24"/>
    <property type="match status" value="1"/>
</dbReference>
<dbReference type="Proteomes" id="UP000192356">
    <property type="component" value="Unassembled WGS sequence"/>
</dbReference>